<dbReference type="SUPFAM" id="SSF55031">
    <property type="entry name" value="Bacterial exopeptidase dimerisation domain"/>
    <property type="match status" value="1"/>
</dbReference>
<evidence type="ECO:0000313" key="3">
    <source>
        <dbReference type="EMBL" id="QKG20656.1"/>
    </source>
</evidence>
<organism evidence="3 4">
    <name type="scientific">Actinomadura verrucosospora</name>
    <dbReference type="NCBI Taxonomy" id="46165"/>
    <lineage>
        <taxon>Bacteria</taxon>
        <taxon>Bacillati</taxon>
        <taxon>Actinomycetota</taxon>
        <taxon>Actinomycetes</taxon>
        <taxon>Streptosporangiales</taxon>
        <taxon>Thermomonosporaceae</taxon>
        <taxon>Actinomadura</taxon>
    </lineage>
</organism>
<dbReference type="SUPFAM" id="SSF53187">
    <property type="entry name" value="Zn-dependent exopeptidases"/>
    <property type="match status" value="1"/>
</dbReference>
<dbReference type="PANTHER" id="PTHR11014">
    <property type="entry name" value="PEPTIDASE M20 FAMILY MEMBER"/>
    <property type="match status" value="1"/>
</dbReference>
<dbReference type="EMBL" id="CP053892">
    <property type="protein sequence ID" value="QKG20656.1"/>
    <property type="molecule type" value="Genomic_DNA"/>
</dbReference>
<dbReference type="AlphaFoldDB" id="A0A7D3VVU0"/>
<dbReference type="Pfam" id="PF01546">
    <property type="entry name" value="Peptidase_M20"/>
    <property type="match status" value="1"/>
</dbReference>
<reference evidence="3 4" key="1">
    <citation type="submission" date="2020-05" db="EMBL/GenBank/DDBJ databases">
        <title>Actinomadura verrucosospora NRRL-B18236 (PFL_A860) Genome sequencing and assembly.</title>
        <authorList>
            <person name="Samborskyy M."/>
        </authorList>
    </citation>
    <scope>NUCLEOTIDE SEQUENCE [LARGE SCALE GENOMIC DNA]</scope>
    <source>
        <strain evidence="3 4">NRRL:B18236</strain>
    </source>
</reference>
<dbReference type="PANTHER" id="PTHR11014:SF63">
    <property type="entry name" value="METALLOPEPTIDASE, PUTATIVE (AFU_ORTHOLOGUE AFUA_6G09600)-RELATED"/>
    <property type="match status" value="1"/>
</dbReference>
<dbReference type="Gene3D" id="3.30.70.360">
    <property type="match status" value="1"/>
</dbReference>
<protein>
    <submittedName>
        <fullName evidence="3">Peptidase M20D, amidohydrolase</fullName>
    </submittedName>
</protein>
<dbReference type="GO" id="GO:0019877">
    <property type="term" value="P:diaminopimelate biosynthetic process"/>
    <property type="evidence" value="ECO:0007669"/>
    <property type="project" value="UniProtKB-ARBA"/>
</dbReference>
<evidence type="ECO:0000313" key="4">
    <source>
        <dbReference type="Proteomes" id="UP000501240"/>
    </source>
</evidence>
<dbReference type="InterPro" id="IPR011650">
    <property type="entry name" value="Peptidase_M20_dimer"/>
</dbReference>
<proteinExistence type="predicted"/>
<dbReference type="RefSeq" id="WP_246342784.1">
    <property type="nucleotide sequence ID" value="NZ_CP053892.1"/>
</dbReference>
<name>A0A7D3VVU0_ACTVE</name>
<dbReference type="InterPro" id="IPR017439">
    <property type="entry name" value="Amidohydrolase"/>
</dbReference>
<dbReference type="Pfam" id="PF07687">
    <property type="entry name" value="M20_dimer"/>
    <property type="match status" value="1"/>
</dbReference>
<keyword evidence="4" id="KW-1185">Reference proteome</keyword>
<dbReference type="InterPro" id="IPR036264">
    <property type="entry name" value="Bact_exopeptidase_dim_dom"/>
</dbReference>
<sequence>MTSRAAELTREMLSDFGEHAAGLGELYRDLHAHPEPSWQEHRTAGIAAARLHAAGFKVTEGVGGTGLAGVLRNGDGPVVLLRADMDALPVTERTGLPYASAVPGVMHACGHDVHTTCLIAAAEALARRTALWSGTLLAVAQPAEELGEGALAMVRDPAWRELPRPDAVLGQHVGPFPAGSIVHRPGLLMSAATTVDVRIFGRGGHGSSPETCVDPIVTAAHLVTRLQTIVSREVSPRESVVVTAGMLRAGTKANVIPDEAHVALNFRSQSPRVRDQVLAAIRRIAEAECAASGCPRPPELAVSGDFPLTVNDAAADARVSAVHAELFGAEAVIEHGPLMGSEDFSVFGFAEHNGGTAVPSDFWFFGGTSPQAWADAPGEGPEEKLATIPGNHSSQFAPDAEASVQAGTAALTGAALAYLS</sequence>
<dbReference type="InterPro" id="IPR002933">
    <property type="entry name" value="Peptidase_M20"/>
</dbReference>
<gene>
    <name evidence="3" type="ORF">ACTIVE_2294</name>
</gene>
<dbReference type="Gene3D" id="3.40.630.10">
    <property type="entry name" value="Zn peptidases"/>
    <property type="match status" value="1"/>
</dbReference>
<evidence type="ECO:0000256" key="1">
    <source>
        <dbReference type="ARBA" id="ARBA00022801"/>
    </source>
</evidence>
<dbReference type="FunFam" id="3.30.70.360:FF:000001">
    <property type="entry name" value="N-acetyldiaminopimelate deacetylase"/>
    <property type="match status" value="1"/>
</dbReference>
<dbReference type="GO" id="GO:0050118">
    <property type="term" value="F:N-acetyldiaminopimelate deacetylase activity"/>
    <property type="evidence" value="ECO:0007669"/>
    <property type="project" value="UniProtKB-ARBA"/>
</dbReference>
<dbReference type="NCBIfam" id="TIGR01891">
    <property type="entry name" value="amidohydrolases"/>
    <property type="match status" value="1"/>
</dbReference>
<evidence type="ECO:0000259" key="2">
    <source>
        <dbReference type="Pfam" id="PF07687"/>
    </source>
</evidence>
<keyword evidence="1 3" id="KW-0378">Hydrolase</keyword>
<feature type="domain" description="Peptidase M20 dimerisation" evidence="2">
    <location>
        <begin position="193"/>
        <end position="289"/>
    </location>
</feature>
<accession>A0A7D3VVU0</accession>
<dbReference type="Proteomes" id="UP000501240">
    <property type="component" value="Chromosome"/>
</dbReference>